<dbReference type="Gene3D" id="3.30.66.10">
    <property type="entry name" value="DNA topoisomerase I domain"/>
    <property type="match status" value="1"/>
</dbReference>
<dbReference type="Gene3D" id="3.90.15.10">
    <property type="entry name" value="Topoisomerase I, Chain A, domain 3"/>
    <property type="match status" value="1"/>
</dbReference>
<keyword evidence="4" id="KW-1185">Reference proteome</keyword>
<dbReference type="InterPro" id="IPR013500">
    <property type="entry name" value="TopoI_cat_euk"/>
</dbReference>
<evidence type="ECO:0000259" key="2">
    <source>
        <dbReference type="Pfam" id="PF21338"/>
    </source>
</evidence>
<dbReference type="Proteomes" id="UP000616201">
    <property type="component" value="Unassembled WGS sequence"/>
</dbReference>
<dbReference type="GO" id="GO:0003917">
    <property type="term" value="F:DNA topoisomerase type I (single strand cut, ATP-independent) activity"/>
    <property type="evidence" value="ECO:0007669"/>
    <property type="project" value="InterPro"/>
</dbReference>
<proteinExistence type="predicted"/>
<protein>
    <submittedName>
        <fullName evidence="3">DNA topoisomerase I</fullName>
    </submittedName>
</protein>
<dbReference type="SUPFAM" id="SSF55869">
    <property type="entry name" value="DNA topoisomerase I domain"/>
    <property type="match status" value="1"/>
</dbReference>
<dbReference type="InterPro" id="IPR011010">
    <property type="entry name" value="DNA_brk_join_enz"/>
</dbReference>
<comment type="caution">
    <text evidence="3">The sequence shown here is derived from an EMBL/GenBank/DDBJ whole genome shotgun (WGS) entry which is preliminary data.</text>
</comment>
<dbReference type="GO" id="GO:0003677">
    <property type="term" value="F:DNA binding"/>
    <property type="evidence" value="ECO:0007669"/>
    <property type="project" value="InterPro"/>
</dbReference>
<gene>
    <name evidence="3" type="ORF">C4F49_15800</name>
</gene>
<dbReference type="InterPro" id="IPR014711">
    <property type="entry name" value="TopoI_cat_a-hlx-sub_euk"/>
</dbReference>
<feature type="domain" description="DNA topoisomerase I catalytic core eukaryotic-type" evidence="1">
    <location>
        <begin position="92"/>
        <end position="310"/>
    </location>
</feature>
<dbReference type="Gene3D" id="1.10.132.120">
    <property type="match status" value="1"/>
</dbReference>
<reference evidence="3" key="1">
    <citation type="submission" date="2018-02" db="EMBL/GenBank/DDBJ databases">
        <authorList>
            <person name="Vasarhelyi B.M."/>
            <person name="Deshmukh S."/>
            <person name="Balint B."/>
            <person name="Kukolya J."/>
        </authorList>
    </citation>
    <scope>NUCLEOTIDE SEQUENCE</scope>
    <source>
        <strain evidence="3">KB22</strain>
    </source>
</reference>
<dbReference type="SUPFAM" id="SSF56349">
    <property type="entry name" value="DNA breaking-rejoining enzymes"/>
    <property type="match status" value="1"/>
</dbReference>
<dbReference type="GO" id="GO:0006265">
    <property type="term" value="P:DNA topological change"/>
    <property type="evidence" value="ECO:0007669"/>
    <property type="project" value="InterPro"/>
</dbReference>
<dbReference type="Pfam" id="PF01028">
    <property type="entry name" value="Topoisom_I"/>
    <property type="match status" value="1"/>
</dbReference>
<dbReference type="AlphaFoldDB" id="A0A928UYQ8"/>
<accession>A0A928UYQ8</accession>
<dbReference type="InterPro" id="IPR049331">
    <property type="entry name" value="Top1B_N_bact"/>
</dbReference>
<dbReference type="InterPro" id="IPR035447">
    <property type="entry name" value="DNA_topo_I_N_sf"/>
</dbReference>
<dbReference type="Pfam" id="PF21338">
    <property type="entry name" value="Top1B_N_bact"/>
    <property type="match status" value="1"/>
</dbReference>
<dbReference type="RefSeq" id="WP_196936998.1">
    <property type="nucleotide sequence ID" value="NZ_MU158698.1"/>
</dbReference>
<evidence type="ECO:0000313" key="3">
    <source>
        <dbReference type="EMBL" id="MBE8715147.1"/>
    </source>
</evidence>
<feature type="domain" description="DNA topoisomerase IB N-terminal" evidence="2">
    <location>
        <begin position="35"/>
        <end position="81"/>
    </location>
</feature>
<organism evidence="3 4">
    <name type="scientific">Sphingobacterium hungaricum</name>
    <dbReference type="NCBI Taxonomy" id="2082723"/>
    <lineage>
        <taxon>Bacteria</taxon>
        <taxon>Pseudomonadati</taxon>
        <taxon>Bacteroidota</taxon>
        <taxon>Sphingobacteriia</taxon>
        <taxon>Sphingobacteriales</taxon>
        <taxon>Sphingobacteriaceae</taxon>
        <taxon>Sphingobacterium</taxon>
    </lineage>
</organism>
<dbReference type="PROSITE" id="PS52038">
    <property type="entry name" value="TOPO_IB_2"/>
    <property type="match status" value="1"/>
</dbReference>
<evidence type="ECO:0000313" key="4">
    <source>
        <dbReference type="Proteomes" id="UP000616201"/>
    </source>
</evidence>
<sequence length="348" mass="40164">MQKPEIPSQLATDMKLHYVSGKENGYSRSLKGGKFCYHLNKNLVKDVEVIQRIHALVIPPAWTDVWICRWKNGHIQATGIDARGRKQYRYHSEWASRRNLTKFDRLEGFANKLGLLKKQLAIDLRKRQFSKEKVCAIAVDTVSKTFIRVGNKAYEREYGSFGLTTLKNAHVNIESNKIFFKFKGKKGVMQKIYLKESKTAKLLKNVKEIPGQKLFQYYDADGSVQQLDSGDINAYLKDSMHDDYTCKDFRTWAGCLLCLMVMSRDPFPETATERKKELVSIIDQVAERLGNTRTVTRNYYIHPALQERYLDGSLAELIKKLNKKQEHELPGTHTEKAFVSFLKSLKKS</sequence>
<dbReference type="EMBL" id="PRDK01000009">
    <property type="protein sequence ID" value="MBE8715147.1"/>
    <property type="molecule type" value="Genomic_DNA"/>
</dbReference>
<evidence type="ECO:0000259" key="1">
    <source>
        <dbReference type="Pfam" id="PF01028"/>
    </source>
</evidence>
<name>A0A928UYQ8_9SPHI</name>